<evidence type="ECO:0000313" key="5">
    <source>
        <dbReference type="EMBL" id="ACN14556.1"/>
    </source>
</evidence>
<protein>
    <submittedName>
        <fullName evidence="5">LolD1</fullName>
        <ecNumber evidence="5">3.6.3.25</ecNumber>
    </submittedName>
</protein>
<dbReference type="InterPro" id="IPR003593">
    <property type="entry name" value="AAA+_ATPase"/>
</dbReference>
<dbReference type="GO" id="GO:0005524">
    <property type="term" value="F:ATP binding"/>
    <property type="evidence" value="ECO:0007669"/>
    <property type="project" value="UniProtKB-KW"/>
</dbReference>
<dbReference type="SMART" id="SM00382">
    <property type="entry name" value="AAA"/>
    <property type="match status" value="1"/>
</dbReference>
<dbReference type="SUPFAM" id="SSF52540">
    <property type="entry name" value="P-loop containing nucleoside triphosphate hydrolases"/>
    <property type="match status" value="1"/>
</dbReference>
<dbReference type="PANTHER" id="PTHR24220">
    <property type="entry name" value="IMPORT ATP-BINDING PROTEIN"/>
    <property type="match status" value="1"/>
</dbReference>
<dbReference type="GO" id="GO:0005886">
    <property type="term" value="C:plasma membrane"/>
    <property type="evidence" value="ECO:0007669"/>
    <property type="project" value="TreeGrafter"/>
</dbReference>
<reference evidence="5 6" key="1">
    <citation type="journal article" date="2009" name="Environ. Microbiol.">
        <title>Genome sequence of Desulfobacterium autotrophicum HRM2, a marine sulfate reducer oxidizing organic carbon completely to carbon dioxide.</title>
        <authorList>
            <person name="Strittmatter A.W."/>
            <person name="Liesegang H."/>
            <person name="Rabus R."/>
            <person name="Decker I."/>
            <person name="Amann J."/>
            <person name="Andres S."/>
            <person name="Henne A."/>
            <person name="Fricke W.F."/>
            <person name="Martinez-Arias R."/>
            <person name="Bartels D."/>
            <person name="Goesmann A."/>
            <person name="Krause L."/>
            <person name="Puehler A."/>
            <person name="Klenk H.P."/>
            <person name="Richter M."/>
            <person name="Schuler M."/>
            <person name="Gloeckner F.O."/>
            <person name="Meyerdierks A."/>
            <person name="Gottschalk G."/>
            <person name="Amann R."/>
        </authorList>
    </citation>
    <scope>NUCLEOTIDE SEQUENCE [LARGE SCALE GENOMIC DNA]</scope>
    <source>
        <strain evidence="6">ATCC 43914 / DSM 3382 / HRM2</strain>
    </source>
</reference>
<dbReference type="GO" id="GO:0016887">
    <property type="term" value="F:ATP hydrolysis activity"/>
    <property type="evidence" value="ECO:0007669"/>
    <property type="project" value="InterPro"/>
</dbReference>
<dbReference type="InterPro" id="IPR015854">
    <property type="entry name" value="ABC_transpr_LolD-like"/>
</dbReference>
<dbReference type="eggNOG" id="COG1136">
    <property type="taxonomic scope" value="Bacteria"/>
</dbReference>
<name>C0Q9J2_DESAH</name>
<comment type="similarity">
    <text evidence="1">Belongs to the ABC transporter superfamily.</text>
</comment>
<dbReference type="Proteomes" id="UP000000442">
    <property type="component" value="Chromosome"/>
</dbReference>
<evidence type="ECO:0000313" key="6">
    <source>
        <dbReference type="Proteomes" id="UP000000442"/>
    </source>
</evidence>
<evidence type="ECO:0000256" key="3">
    <source>
        <dbReference type="ARBA" id="ARBA00022840"/>
    </source>
</evidence>
<dbReference type="InterPro" id="IPR003439">
    <property type="entry name" value="ABC_transporter-like_ATP-bd"/>
</dbReference>
<dbReference type="Pfam" id="PF00005">
    <property type="entry name" value="ABC_tran"/>
    <property type="match status" value="1"/>
</dbReference>
<evidence type="ECO:0000256" key="1">
    <source>
        <dbReference type="ARBA" id="ARBA00005417"/>
    </source>
</evidence>
<sequence>MNATITCRDLCVSFPMGNGKNRTILDKLNGNFQAGRINIITGPVGAGKTTLLSTLSGLSRPTSGEVIVNDQAISRWTGPHRDRWRRQAGIVFQHDHLLHDLTVLENVMLPLIPLGRTLSTCRSQSMEALEKVGILNHATSLASSLSGGERQKTSMARAIVNHPDFIFADEPFAHLDEESSRQMMDLLYHHACQNAVVIVAAHGLTLDTLPEQIVGYRLENGVLNQMDS</sequence>
<dbReference type="KEGG" id="dat:HRM2_14470"/>
<organism evidence="5 6">
    <name type="scientific">Desulforapulum autotrophicum (strain ATCC 43914 / DSM 3382 / VKM B-1955 / HRM2)</name>
    <name type="common">Desulfobacterium autotrophicum</name>
    <dbReference type="NCBI Taxonomy" id="177437"/>
    <lineage>
        <taxon>Bacteria</taxon>
        <taxon>Pseudomonadati</taxon>
        <taxon>Thermodesulfobacteriota</taxon>
        <taxon>Desulfobacteria</taxon>
        <taxon>Desulfobacterales</taxon>
        <taxon>Desulfobacteraceae</taxon>
        <taxon>Desulforapulum</taxon>
    </lineage>
</organism>
<dbReference type="EC" id="3.6.3.25" evidence="5"/>
<dbReference type="STRING" id="177437.HRM2_14470"/>
<keyword evidence="3" id="KW-0067">ATP-binding</keyword>
<dbReference type="EMBL" id="CP001087">
    <property type="protein sequence ID" value="ACN14556.1"/>
    <property type="molecule type" value="Genomic_DNA"/>
</dbReference>
<evidence type="ECO:0000259" key="4">
    <source>
        <dbReference type="PROSITE" id="PS50893"/>
    </source>
</evidence>
<feature type="domain" description="ABC transporter" evidence="4">
    <location>
        <begin position="5"/>
        <end position="226"/>
    </location>
</feature>
<keyword evidence="6" id="KW-1185">Reference proteome</keyword>
<dbReference type="GO" id="GO:0022857">
    <property type="term" value="F:transmembrane transporter activity"/>
    <property type="evidence" value="ECO:0007669"/>
    <property type="project" value="TreeGrafter"/>
</dbReference>
<proteinExistence type="inferred from homology"/>
<dbReference type="PANTHER" id="PTHR24220:SF689">
    <property type="entry name" value="LIPOPROTEIN-RELEASING SYSTEM ATP-BINDING PROTEIN LOLD"/>
    <property type="match status" value="1"/>
</dbReference>
<dbReference type="Gene3D" id="3.40.50.300">
    <property type="entry name" value="P-loop containing nucleotide triphosphate hydrolases"/>
    <property type="match status" value="1"/>
</dbReference>
<dbReference type="PROSITE" id="PS50893">
    <property type="entry name" value="ABC_TRANSPORTER_2"/>
    <property type="match status" value="1"/>
</dbReference>
<dbReference type="RefSeq" id="WP_015903343.1">
    <property type="nucleotide sequence ID" value="NC_012108.1"/>
</dbReference>
<gene>
    <name evidence="5" type="primary">lolD1</name>
    <name evidence="5" type="ordered locus">HRM2_14470</name>
</gene>
<accession>C0Q9J2</accession>
<dbReference type="HOGENOM" id="CLU_000604_1_22_7"/>
<dbReference type="OrthoDB" id="5420084at2"/>
<keyword evidence="5" id="KW-0378">Hydrolase</keyword>
<dbReference type="AlphaFoldDB" id="C0Q9J2"/>
<evidence type="ECO:0000256" key="2">
    <source>
        <dbReference type="ARBA" id="ARBA00022741"/>
    </source>
</evidence>
<keyword evidence="2" id="KW-0547">Nucleotide-binding</keyword>
<dbReference type="InterPro" id="IPR027417">
    <property type="entry name" value="P-loop_NTPase"/>
</dbReference>